<accession>A0A9X2L0P3</accession>
<name>A0A9X2L0P3_9BACT</name>
<dbReference type="EMBL" id="JANDBC010000001">
    <property type="protein sequence ID" value="MCP9290017.1"/>
    <property type="molecule type" value="Genomic_DNA"/>
</dbReference>
<organism evidence="1 2">
    <name type="scientific">Gracilimonas sediminicola</name>
    <dbReference type="NCBI Taxonomy" id="2952158"/>
    <lineage>
        <taxon>Bacteria</taxon>
        <taxon>Pseudomonadati</taxon>
        <taxon>Balneolota</taxon>
        <taxon>Balneolia</taxon>
        <taxon>Balneolales</taxon>
        <taxon>Balneolaceae</taxon>
        <taxon>Gracilimonas</taxon>
    </lineage>
</organism>
<sequence length="128" mass="14928">MAQRKCVYCNKPIESRRIKYCSDVCQFRFTEIKKEEEKHLPPPSKRNENYFHMYTGSELPKSGQGKRSGGMVEGAMSSIRIITEEVVEVNRGNLQEHFSFNPKPTFIRLGNEERVKRGDIEKRFGIEI</sequence>
<gene>
    <name evidence="1" type="ORF">NM125_00325</name>
</gene>
<keyword evidence="2" id="KW-1185">Reference proteome</keyword>
<evidence type="ECO:0000313" key="2">
    <source>
        <dbReference type="Proteomes" id="UP001139125"/>
    </source>
</evidence>
<proteinExistence type="predicted"/>
<dbReference type="AlphaFoldDB" id="A0A9X2L0P3"/>
<protein>
    <submittedName>
        <fullName evidence="1">Uncharacterized protein</fullName>
    </submittedName>
</protein>
<evidence type="ECO:0000313" key="1">
    <source>
        <dbReference type="EMBL" id="MCP9290017.1"/>
    </source>
</evidence>
<dbReference type="Proteomes" id="UP001139125">
    <property type="component" value="Unassembled WGS sequence"/>
</dbReference>
<dbReference type="RefSeq" id="WP_255131700.1">
    <property type="nucleotide sequence ID" value="NZ_JANDBC010000001.1"/>
</dbReference>
<comment type="caution">
    <text evidence="1">The sequence shown here is derived from an EMBL/GenBank/DDBJ whole genome shotgun (WGS) entry which is preliminary data.</text>
</comment>
<reference evidence="1" key="1">
    <citation type="submission" date="2022-06" db="EMBL/GenBank/DDBJ databases">
        <title>Gracilimonas sp. CAU 1638 isolated from sea sediment.</title>
        <authorList>
            <person name="Kim W."/>
        </authorList>
    </citation>
    <scope>NUCLEOTIDE SEQUENCE</scope>
    <source>
        <strain evidence="1">CAU 1638</strain>
    </source>
</reference>